<proteinExistence type="predicted"/>
<dbReference type="PANTHER" id="PTHR33969">
    <property type="entry name" value="SEGREGATION AND CONDENSATION PROTEIN A"/>
    <property type="match status" value="1"/>
</dbReference>
<keyword evidence="1" id="KW-0159">Chromosome partition</keyword>
<dbReference type="Gene3D" id="6.10.250.2410">
    <property type="match status" value="1"/>
</dbReference>
<evidence type="ECO:0000313" key="4">
    <source>
        <dbReference type="EMBL" id="PEN16484.1"/>
    </source>
</evidence>
<gene>
    <name evidence="4" type="ORF">CRM92_00070</name>
</gene>
<feature type="compositionally biased region" description="Basic and acidic residues" evidence="3">
    <location>
        <begin position="300"/>
        <end position="313"/>
    </location>
</feature>
<comment type="caution">
    <text evidence="4">The sequence shown here is derived from an EMBL/GenBank/DDBJ whole genome shotgun (WGS) entry which is preliminary data.</text>
</comment>
<accession>A0A2A8D6J0</accession>
<dbReference type="AlphaFoldDB" id="A0A2A8D6J0"/>
<dbReference type="InterPro" id="IPR023093">
    <property type="entry name" value="ScpA-like_C"/>
</dbReference>
<dbReference type="InterPro" id="IPR003768">
    <property type="entry name" value="ScpA"/>
</dbReference>
<organism evidence="4 5">
    <name type="scientific">Rothia dentocariosa</name>
    <dbReference type="NCBI Taxonomy" id="2047"/>
    <lineage>
        <taxon>Bacteria</taxon>
        <taxon>Bacillati</taxon>
        <taxon>Actinomycetota</taxon>
        <taxon>Actinomycetes</taxon>
        <taxon>Micrococcales</taxon>
        <taxon>Micrococcaceae</taxon>
        <taxon>Rothia</taxon>
    </lineage>
</organism>
<dbReference type="RefSeq" id="WP_048777721.1">
    <property type="nucleotide sequence ID" value="NZ_CAURLQ010000003.1"/>
</dbReference>
<keyword evidence="5" id="KW-1185">Reference proteome</keyword>
<dbReference type="GO" id="GO:0007059">
    <property type="term" value="P:chromosome segregation"/>
    <property type="evidence" value="ECO:0007669"/>
    <property type="project" value="UniProtKB-KW"/>
</dbReference>
<evidence type="ECO:0000313" key="5">
    <source>
        <dbReference type="Proteomes" id="UP000219947"/>
    </source>
</evidence>
<evidence type="ECO:0000256" key="1">
    <source>
        <dbReference type="ARBA" id="ARBA00022829"/>
    </source>
</evidence>
<dbReference type="Proteomes" id="UP000219947">
    <property type="component" value="Unassembled WGS sequence"/>
</dbReference>
<name>A0A2A8D6J0_9MICC</name>
<dbReference type="EMBL" id="PDEV01000001">
    <property type="protein sequence ID" value="PEN16484.1"/>
    <property type="molecule type" value="Genomic_DNA"/>
</dbReference>
<protein>
    <recommendedName>
        <fullName evidence="2">Segregation and condensation protein A</fullName>
    </recommendedName>
</protein>
<dbReference type="PANTHER" id="PTHR33969:SF2">
    <property type="entry name" value="SEGREGATION AND CONDENSATION PROTEIN A"/>
    <property type="match status" value="1"/>
</dbReference>
<feature type="region of interest" description="Disordered" evidence="3">
    <location>
        <begin position="1"/>
        <end position="22"/>
    </location>
</feature>
<sequence>MTKNVAAVRVPTPHETPDASNSVNGAGFTLNLPNFEGPFDLLLTLITRRKLDITDIALAEVTDEFLEYLHALYSQGTERALDEASDFLVTAATLLELKAARLLPQNHEPLDQDVALLEARDLLFARLLQYRAYREVAAIFADRWREETQRFPRTVALEPVFVKALPELVFKGGVEEFARIAAQAFAPKPSTNLEPNPADVAEELNEHLHGASTTIAHEEQYILDALLACKPTVSSVTFSALVYDAQGLDIAVVRFLALLELYKEGAVDVHQDAPLAEISVRATEYARAFVPAEPAVSAHDTGRGYSPEHRDSPDDLTFSESVKNAGEETA</sequence>
<evidence type="ECO:0000256" key="2">
    <source>
        <dbReference type="ARBA" id="ARBA00044777"/>
    </source>
</evidence>
<dbReference type="Pfam" id="PF02616">
    <property type="entry name" value="SMC_ScpA"/>
    <property type="match status" value="1"/>
</dbReference>
<evidence type="ECO:0000256" key="3">
    <source>
        <dbReference type="SAM" id="MobiDB-lite"/>
    </source>
</evidence>
<feature type="region of interest" description="Disordered" evidence="3">
    <location>
        <begin position="297"/>
        <end position="330"/>
    </location>
</feature>
<dbReference type="Gene3D" id="1.10.10.580">
    <property type="entry name" value="Structural maintenance of chromosome 1. Chain E"/>
    <property type="match status" value="1"/>
</dbReference>
<reference evidence="4" key="1">
    <citation type="submission" date="2017-10" db="EMBL/GenBank/DDBJ databases">
        <title>Kefir isolates.</title>
        <authorList>
            <person name="Kim Y."/>
            <person name="Blasche S."/>
        </authorList>
    </citation>
    <scope>NUCLEOTIDE SEQUENCE [LARGE SCALE GENOMIC DNA]</scope>
    <source>
        <strain evidence="4">OG2-2</strain>
    </source>
</reference>